<evidence type="ECO:0000313" key="2">
    <source>
        <dbReference type="EMBL" id="KOM50145.1"/>
    </source>
</evidence>
<accession>A0A0L9V4Y1</accession>
<reference evidence="3" key="1">
    <citation type="journal article" date="2015" name="Proc. Natl. Acad. Sci. U.S.A.">
        <title>Genome sequencing of adzuki bean (Vigna angularis) provides insight into high starch and low fat accumulation and domestication.</title>
        <authorList>
            <person name="Yang K."/>
            <person name="Tian Z."/>
            <person name="Chen C."/>
            <person name="Luo L."/>
            <person name="Zhao B."/>
            <person name="Wang Z."/>
            <person name="Yu L."/>
            <person name="Li Y."/>
            <person name="Sun Y."/>
            <person name="Li W."/>
            <person name="Chen Y."/>
            <person name="Li Y."/>
            <person name="Zhang Y."/>
            <person name="Ai D."/>
            <person name="Zhao J."/>
            <person name="Shang C."/>
            <person name="Ma Y."/>
            <person name="Wu B."/>
            <person name="Wang M."/>
            <person name="Gao L."/>
            <person name="Sun D."/>
            <person name="Zhang P."/>
            <person name="Guo F."/>
            <person name="Wang W."/>
            <person name="Li Y."/>
            <person name="Wang J."/>
            <person name="Varshney R.K."/>
            <person name="Wang J."/>
            <person name="Ling H.Q."/>
            <person name="Wan P."/>
        </authorList>
    </citation>
    <scope>NUCLEOTIDE SEQUENCE</scope>
    <source>
        <strain evidence="3">cv. Jingnong 6</strain>
    </source>
</reference>
<sequence length="133" mass="15444">MLKVTRHEFASLLYAVFISKVLHLFHIECVEESCETYGKRNIMDKVALHHMGLQHGVNGRAVKDENQDEEQALFDKLNKDIVVIYEKLGIQSLDNDDESKEDMKEVIENDGKDDDEESVRDESDDEIFLRDMI</sequence>
<name>A0A0L9V4Y1_PHAAN</name>
<feature type="region of interest" description="Disordered" evidence="1">
    <location>
        <begin position="96"/>
        <end position="133"/>
    </location>
</feature>
<protein>
    <submittedName>
        <fullName evidence="2">Uncharacterized protein</fullName>
    </submittedName>
</protein>
<evidence type="ECO:0000256" key="1">
    <source>
        <dbReference type="SAM" id="MobiDB-lite"/>
    </source>
</evidence>
<proteinExistence type="predicted"/>
<feature type="compositionally biased region" description="Acidic residues" evidence="1">
    <location>
        <begin position="111"/>
        <end position="126"/>
    </location>
</feature>
<dbReference type="Gramene" id="KOM50145">
    <property type="protein sequence ID" value="KOM50145"/>
    <property type="gene ID" value="LR48_Vigan08g097200"/>
</dbReference>
<dbReference type="EMBL" id="CM003378">
    <property type="protein sequence ID" value="KOM50145.1"/>
    <property type="molecule type" value="Genomic_DNA"/>
</dbReference>
<gene>
    <name evidence="2" type="ORF">LR48_Vigan08g097200</name>
</gene>
<feature type="compositionally biased region" description="Basic and acidic residues" evidence="1">
    <location>
        <begin position="101"/>
        <end position="110"/>
    </location>
</feature>
<dbReference type="AlphaFoldDB" id="A0A0L9V4Y1"/>
<evidence type="ECO:0000313" key="3">
    <source>
        <dbReference type="Proteomes" id="UP000053144"/>
    </source>
</evidence>
<organism evidence="2 3">
    <name type="scientific">Phaseolus angularis</name>
    <name type="common">Azuki bean</name>
    <name type="synonym">Vigna angularis</name>
    <dbReference type="NCBI Taxonomy" id="3914"/>
    <lineage>
        <taxon>Eukaryota</taxon>
        <taxon>Viridiplantae</taxon>
        <taxon>Streptophyta</taxon>
        <taxon>Embryophyta</taxon>
        <taxon>Tracheophyta</taxon>
        <taxon>Spermatophyta</taxon>
        <taxon>Magnoliopsida</taxon>
        <taxon>eudicotyledons</taxon>
        <taxon>Gunneridae</taxon>
        <taxon>Pentapetalae</taxon>
        <taxon>rosids</taxon>
        <taxon>fabids</taxon>
        <taxon>Fabales</taxon>
        <taxon>Fabaceae</taxon>
        <taxon>Papilionoideae</taxon>
        <taxon>50 kb inversion clade</taxon>
        <taxon>NPAAA clade</taxon>
        <taxon>indigoferoid/millettioid clade</taxon>
        <taxon>Phaseoleae</taxon>
        <taxon>Vigna</taxon>
    </lineage>
</organism>
<dbReference type="Proteomes" id="UP000053144">
    <property type="component" value="Chromosome 8"/>
</dbReference>